<dbReference type="RefSeq" id="WP_190313328.1">
    <property type="nucleotide sequence ID" value="NZ_JACNYL010000002.1"/>
</dbReference>
<keyword evidence="3" id="KW-0812">Transmembrane</keyword>
<dbReference type="Pfam" id="PF06580">
    <property type="entry name" value="His_kinase"/>
    <property type="match status" value="1"/>
</dbReference>
<comment type="caution">
    <text evidence="6">The sequence shown here is derived from an EMBL/GenBank/DDBJ whole genome shotgun (WGS) entry which is preliminary data.</text>
</comment>
<evidence type="ECO:0000313" key="7">
    <source>
        <dbReference type="Proteomes" id="UP000651112"/>
    </source>
</evidence>
<dbReference type="SUPFAM" id="SSF81901">
    <property type="entry name" value="HCP-like"/>
    <property type="match status" value="1"/>
</dbReference>
<reference evidence="6 7" key="1">
    <citation type="submission" date="2020-08" db="EMBL/GenBank/DDBJ databases">
        <title>Sphingobacterium sp. DN00404 isolated from aquaculture water.</title>
        <authorList>
            <person name="Zhang M."/>
        </authorList>
    </citation>
    <scope>NUCLEOTIDE SEQUENCE [LARGE SCALE GENOMIC DNA]</scope>
    <source>
        <strain evidence="6 7">KCTC 42746</strain>
    </source>
</reference>
<organism evidence="6 7">
    <name type="scientific">Sphingobacterium chuzhouense</name>
    <dbReference type="NCBI Taxonomy" id="1742264"/>
    <lineage>
        <taxon>Bacteria</taxon>
        <taxon>Pseudomonadati</taxon>
        <taxon>Bacteroidota</taxon>
        <taxon>Sphingobacteriia</taxon>
        <taxon>Sphingobacteriales</taxon>
        <taxon>Sphingobacteriaceae</taxon>
        <taxon>Sphingobacterium</taxon>
    </lineage>
</organism>
<dbReference type="InterPro" id="IPR003594">
    <property type="entry name" value="HATPase_dom"/>
</dbReference>
<evidence type="ECO:0000256" key="3">
    <source>
        <dbReference type="SAM" id="Phobius"/>
    </source>
</evidence>
<dbReference type="InterPro" id="IPR036890">
    <property type="entry name" value="HATPase_C_sf"/>
</dbReference>
<dbReference type="Pfam" id="PF02518">
    <property type="entry name" value="HATPase_c"/>
    <property type="match status" value="1"/>
</dbReference>
<dbReference type="SMART" id="SM00028">
    <property type="entry name" value="TPR"/>
    <property type="match status" value="5"/>
</dbReference>
<dbReference type="Gene3D" id="3.30.565.10">
    <property type="entry name" value="Histidine kinase-like ATPase, C-terminal domain"/>
    <property type="match status" value="1"/>
</dbReference>
<protein>
    <submittedName>
        <fullName evidence="6">Tetratricopeptide repeat protein</fullName>
    </submittedName>
</protein>
<dbReference type="InterPro" id="IPR050640">
    <property type="entry name" value="Bact_2-comp_sensor_kinase"/>
</dbReference>
<evidence type="ECO:0000259" key="5">
    <source>
        <dbReference type="Pfam" id="PF06580"/>
    </source>
</evidence>
<name>A0ABR7XQX1_9SPHI</name>
<dbReference type="PROSITE" id="PS50005">
    <property type="entry name" value="TPR"/>
    <property type="match status" value="1"/>
</dbReference>
<dbReference type="EMBL" id="JACNYL010000002">
    <property type="protein sequence ID" value="MBD1421576.1"/>
    <property type="molecule type" value="Genomic_DNA"/>
</dbReference>
<feature type="coiled-coil region" evidence="2">
    <location>
        <begin position="287"/>
        <end position="323"/>
    </location>
</feature>
<evidence type="ECO:0000313" key="6">
    <source>
        <dbReference type="EMBL" id="MBD1421576.1"/>
    </source>
</evidence>
<evidence type="ECO:0000256" key="1">
    <source>
        <dbReference type="PROSITE-ProRule" id="PRU00339"/>
    </source>
</evidence>
<feature type="repeat" description="TPR" evidence="1">
    <location>
        <begin position="115"/>
        <end position="148"/>
    </location>
</feature>
<feature type="domain" description="Histidine kinase/HSP90-like ATPase" evidence="4">
    <location>
        <begin position="477"/>
        <end position="579"/>
    </location>
</feature>
<feature type="domain" description="Signal transduction histidine kinase internal region" evidence="5">
    <location>
        <begin position="379"/>
        <end position="451"/>
    </location>
</feature>
<dbReference type="Pfam" id="PF13181">
    <property type="entry name" value="TPR_8"/>
    <property type="match status" value="1"/>
</dbReference>
<dbReference type="Proteomes" id="UP000651112">
    <property type="component" value="Unassembled WGS sequence"/>
</dbReference>
<dbReference type="Gene3D" id="1.25.40.10">
    <property type="entry name" value="Tetratricopeptide repeat domain"/>
    <property type="match status" value="2"/>
</dbReference>
<dbReference type="InterPro" id="IPR011990">
    <property type="entry name" value="TPR-like_helical_dom_sf"/>
</dbReference>
<dbReference type="InterPro" id="IPR019734">
    <property type="entry name" value="TPR_rpt"/>
</dbReference>
<evidence type="ECO:0000256" key="2">
    <source>
        <dbReference type="SAM" id="Coils"/>
    </source>
</evidence>
<keyword evidence="2" id="KW-0175">Coiled coil</keyword>
<keyword evidence="3" id="KW-0472">Membrane</keyword>
<keyword evidence="7" id="KW-1185">Reference proteome</keyword>
<gene>
    <name evidence="6" type="ORF">H8B21_08350</name>
</gene>
<dbReference type="PANTHER" id="PTHR34220:SF7">
    <property type="entry name" value="SENSOR HISTIDINE KINASE YPDA"/>
    <property type="match status" value="1"/>
</dbReference>
<dbReference type="SUPFAM" id="SSF55874">
    <property type="entry name" value="ATPase domain of HSP90 chaperone/DNA topoisomerase II/histidine kinase"/>
    <property type="match status" value="1"/>
</dbReference>
<keyword evidence="3" id="KW-1133">Transmembrane helix</keyword>
<dbReference type="InterPro" id="IPR010559">
    <property type="entry name" value="Sig_transdc_His_kin_internal"/>
</dbReference>
<proteinExistence type="predicted"/>
<evidence type="ECO:0000259" key="4">
    <source>
        <dbReference type="Pfam" id="PF02518"/>
    </source>
</evidence>
<keyword evidence="1" id="KW-0802">TPR repeat</keyword>
<feature type="transmembrane region" description="Helical" evidence="3">
    <location>
        <begin position="340"/>
        <end position="362"/>
    </location>
</feature>
<dbReference type="Pfam" id="PF13424">
    <property type="entry name" value="TPR_12"/>
    <property type="match status" value="1"/>
</dbReference>
<sequence>MHNQSASLFFLKLGGFLLLLLMHVQTLIGQHHSKVTLIDSADLLLKKGQIEESRSLYKSILSSAESQRLPDTLLLRTHLGIARALHMNQQLDSSLQSYLKALQLAKSNDRPSFLADVYMGIGVLQAQVKNFAEAIRYLQQADSLATESSVKKLQIRINLANTLMDDDRDDEALPYLQSALQTARALHQDAMEAIIHTNLSNLFIKAKNWSSAITHSTESLQIREKLQQSPSIVTYNNLGYALTQSGKLHEGKRAYLHVLPIAQGAQLLQVLKNLKELSLLQNDYRGALQYFEKYDQLKDSIQQQELEQRIVEITEAYESVEKSRQIQSLQQENSTKRQQLTLVITGSILFILLICLAAYLYLKNEHVKRELRHSKTRNQLLLAQLNPHFIFNSLQHVQHYLYRNDKNTSMEYLSNFARLIRTTLAHSDTDWISLEEEIELLRNYLYLQRLASHKPFQYSLQIDPEANLSVIQLPPMLLQPIVENAIKHGVTDQDDPHIEIVIRITEQKLIISIWDNGQGISVNSPNCSNSLYKSMGTQLVTQRINEINKQHPQFISFNMDAVHIDSPYPGTRVEFTFDLSKISKR</sequence>
<dbReference type="PANTHER" id="PTHR34220">
    <property type="entry name" value="SENSOR HISTIDINE KINASE YPDA"/>
    <property type="match status" value="1"/>
</dbReference>
<accession>A0ABR7XQX1</accession>